<dbReference type="EMBL" id="GBRH01279544">
    <property type="protein sequence ID" value="JAD18351.1"/>
    <property type="molecule type" value="Transcribed_RNA"/>
</dbReference>
<name>A0A0A8XWT4_ARUDO</name>
<reference evidence="1" key="2">
    <citation type="journal article" date="2015" name="Data Brief">
        <title>Shoot transcriptome of the giant reed, Arundo donax.</title>
        <authorList>
            <person name="Barrero R.A."/>
            <person name="Guerrero F.D."/>
            <person name="Moolhuijzen P."/>
            <person name="Goolsby J.A."/>
            <person name="Tidwell J."/>
            <person name="Bellgard S.E."/>
            <person name="Bellgard M.I."/>
        </authorList>
    </citation>
    <scope>NUCLEOTIDE SEQUENCE</scope>
    <source>
        <tissue evidence="1">Shoot tissue taken approximately 20 cm above the soil surface</tissue>
    </source>
</reference>
<accession>A0A0A8XWT4</accession>
<protein>
    <submittedName>
        <fullName evidence="1">Uncharacterized protein</fullName>
    </submittedName>
</protein>
<sequence length="27" mass="3164">MATRVVTGKSSGYRFFKPCIFVLQIWK</sequence>
<evidence type="ECO:0000313" key="1">
    <source>
        <dbReference type="EMBL" id="JAD18351.1"/>
    </source>
</evidence>
<organism evidence="1">
    <name type="scientific">Arundo donax</name>
    <name type="common">Giant reed</name>
    <name type="synonym">Donax arundinaceus</name>
    <dbReference type="NCBI Taxonomy" id="35708"/>
    <lineage>
        <taxon>Eukaryota</taxon>
        <taxon>Viridiplantae</taxon>
        <taxon>Streptophyta</taxon>
        <taxon>Embryophyta</taxon>
        <taxon>Tracheophyta</taxon>
        <taxon>Spermatophyta</taxon>
        <taxon>Magnoliopsida</taxon>
        <taxon>Liliopsida</taxon>
        <taxon>Poales</taxon>
        <taxon>Poaceae</taxon>
        <taxon>PACMAD clade</taxon>
        <taxon>Arundinoideae</taxon>
        <taxon>Arundineae</taxon>
        <taxon>Arundo</taxon>
    </lineage>
</organism>
<reference evidence="1" key="1">
    <citation type="submission" date="2014-09" db="EMBL/GenBank/DDBJ databases">
        <authorList>
            <person name="Magalhaes I.L.F."/>
            <person name="Oliveira U."/>
            <person name="Santos F.R."/>
            <person name="Vidigal T.H.D.A."/>
            <person name="Brescovit A.D."/>
            <person name="Santos A.J."/>
        </authorList>
    </citation>
    <scope>NUCLEOTIDE SEQUENCE</scope>
    <source>
        <tissue evidence="1">Shoot tissue taken approximately 20 cm above the soil surface</tissue>
    </source>
</reference>
<dbReference type="AlphaFoldDB" id="A0A0A8XWT4"/>
<proteinExistence type="predicted"/>